<accession>A0A7G5GRL8</accession>
<keyword evidence="1" id="KW-1133">Transmembrane helix</keyword>
<keyword evidence="1" id="KW-0472">Membrane</keyword>
<evidence type="ECO:0000313" key="3">
    <source>
        <dbReference type="Proteomes" id="UP000515369"/>
    </source>
</evidence>
<dbReference type="Proteomes" id="UP000515369">
    <property type="component" value="Chromosome"/>
</dbReference>
<evidence type="ECO:0000313" key="2">
    <source>
        <dbReference type="EMBL" id="QMW01510.1"/>
    </source>
</evidence>
<dbReference type="AlphaFoldDB" id="A0A7G5GRL8"/>
<keyword evidence="1" id="KW-0812">Transmembrane</keyword>
<dbReference type="RefSeq" id="WP_182458792.1">
    <property type="nucleotide sequence ID" value="NZ_CP059732.1"/>
</dbReference>
<feature type="transmembrane region" description="Helical" evidence="1">
    <location>
        <begin position="428"/>
        <end position="446"/>
    </location>
</feature>
<proteinExistence type="predicted"/>
<evidence type="ECO:0000256" key="1">
    <source>
        <dbReference type="SAM" id="Phobius"/>
    </source>
</evidence>
<name>A0A7G5GRL8_9BACT</name>
<organism evidence="2 3">
    <name type="scientific">Spirosoma foliorum</name>
    <dbReference type="NCBI Taxonomy" id="2710596"/>
    <lineage>
        <taxon>Bacteria</taxon>
        <taxon>Pseudomonadati</taxon>
        <taxon>Bacteroidota</taxon>
        <taxon>Cytophagia</taxon>
        <taxon>Cytophagales</taxon>
        <taxon>Cytophagaceae</taxon>
        <taxon>Spirosoma</taxon>
    </lineage>
</organism>
<keyword evidence="3" id="KW-1185">Reference proteome</keyword>
<dbReference type="KEGG" id="sfol:H3H32_26640"/>
<dbReference type="EMBL" id="CP059732">
    <property type="protein sequence ID" value="QMW01510.1"/>
    <property type="molecule type" value="Genomic_DNA"/>
</dbReference>
<sequence>MESKPSRLIEEKELNDPYLCASFYLSGEKAKTFAQICANTFSLFSQSEEEMLFGMEAQWKWVNESELIQLFLFNIPDEPRPLERAKIALVQLIQARTGQNMLQDWTFFRQRLLEIIKKADIFLPIDAPQQLRINQSDQFWGYSLVYGADYIAELPLMNEIFYQLKPNLQQTVKSFVDNPVQVIKQVTFGVTKIINNKDFGFISLIDVPTGLGKDAGLVYWLLMRKNDAAFNNWCFSPNSRLSQIEIFAHKAFAHAFQLQLFRSEWDETIERLLWDNAFVYETSETENQQLALNTLSNNVSKLIKIHPLAEAVNATLQQQLVNITITRSQLYDNQIFQHLTKLMQNNADDVRLFTEKLKAISSSTNTSIDFYRVKLTQADELSNKRLQSIITFLGLLLGVLQVYSNTDASNLIKWLCSSQQPTTYSQELLVRVATAITIALLMPPIFRSLLDAFRRDTY</sequence>
<reference evidence="2 3" key="1">
    <citation type="submission" date="2020-07" db="EMBL/GenBank/DDBJ databases">
        <title>Spirosoma foliorum sp. nov., isolated from the leaves on the Nejang mountain Korea, Republic of.</title>
        <authorList>
            <person name="Ho H."/>
            <person name="Lee Y.-J."/>
            <person name="Nurcahyanto D.-A."/>
            <person name="Kim S.-G."/>
        </authorList>
    </citation>
    <scope>NUCLEOTIDE SEQUENCE [LARGE SCALE GENOMIC DNA]</scope>
    <source>
        <strain evidence="2 3">PL0136</strain>
    </source>
</reference>
<gene>
    <name evidence="2" type="ORF">H3H32_26640</name>
</gene>
<protein>
    <submittedName>
        <fullName evidence="2">Uncharacterized protein</fullName>
    </submittedName>
</protein>